<dbReference type="EMBL" id="JAFIQS010000004">
    <property type="protein sequence ID" value="KAG5170374.1"/>
    <property type="molecule type" value="Genomic_DNA"/>
</dbReference>
<sequence>MEAASEHMKKASNTRLAQTPIAYKSPGLVGFQSKNRNLDSAAKIQAESNRNKLNQMKEFQIIERFDPDISTKLAFDKILLRIRDDFEAKHPGTEQLTWANVSVYAQENQTRFSSLQHFDQAKSMVTLFKEEFLKKKIGSQKKLENREIDIRLTYEKTKVFNGGGGSVLSDDDDSDGIECLGVSLALLGNKRKRSIPAGSSRRLRKEAHGSRSALFSAKATNSQDQVVVLKSAWLRMKASDNTGSWTRNVQMVPYKFIRTSVTYDIQTGHLVWTKEMVEETIEIAEKWHSKSDSGFIGEGFTKRGIYAQFGGKEYVLTQPVGISSSTAQHVLREEYKLLCQGDAFKAEFDKLAIQVNMKTISRFYFNFASSIFGEIVPSPASDGFPLPCPYFIATLLLSCGEADPGIRKFTGNNIAENPEDHLAQAIHAFAHFSAVYSDNQLLFCDLQGARDKQGIMCLIDPQYYSTTESPVY</sequence>
<keyword evidence="2" id="KW-0808">Transferase</keyword>
<dbReference type="Pfam" id="PF02816">
    <property type="entry name" value="Alpha_kinase"/>
    <property type="match status" value="1"/>
</dbReference>
<evidence type="ECO:0000313" key="5">
    <source>
        <dbReference type="EMBL" id="KAG5170374.1"/>
    </source>
</evidence>
<accession>A0A8H8CMT2</accession>
<evidence type="ECO:0000256" key="3">
    <source>
        <dbReference type="ARBA" id="ARBA00022777"/>
    </source>
</evidence>
<proteinExistence type="predicted"/>
<keyword evidence="3" id="KW-0418">Kinase</keyword>
<comment type="caution">
    <text evidence="5">The sequence shown here is derived from an EMBL/GenBank/DDBJ whole genome shotgun (WGS) entry which is preliminary data.</text>
</comment>
<evidence type="ECO:0000259" key="4">
    <source>
        <dbReference type="PROSITE" id="PS51158"/>
    </source>
</evidence>
<dbReference type="AlphaFoldDB" id="A0A8H8CMT2"/>
<gene>
    <name evidence="5" type="ORF">JR316_004763</name>
</gene>
<dbReference type="InterPro" id="IPR011009">
    <property type="entry name" value="Kinase-like_dom_sf"/>
</dbReference>
<protein>
    <recommendedName>
        <fullName evidence="4">Alpha-type protein kinase domain-containing protein</fullName>
    </recommendedName>
</protein>
<keyword evidence="1" id="KW-0723">Serine/threonine-protein kinase</keyword>
<dbReference type="SUPFAM" id="SSF56112">
    <property type="entry name" value="Protein kinase-like (PK-like)"/>
    <property type="match status" value="1"/>
</dbReference>
<dbReference type="InterPro" id="IPR004166">
    <property type="entry name" value="a-kinase_dom"/>
</dbReference>
<dbReference type="GO" id="GO:0005524">
    <property type="term" value="F:ATP binding"/>
    <property type="evidence" value="ECO:0007669"/>
    <property type="project" value="InterPro"/>
</dbReference>
<feature type="domain" description="Alpha-type protein kinase" evidence="4">
    <location>
        <begin position="264"/>
        <end position="472"/>
    </location>
</feature>
<dbReference type="GO" id="GO:0004674">
    <property type="term" value="F:protein serine/threonine kinase activity"/>
    <property type="evidence" value="ECO:0007669"/>
    <property type="project" value="UniProtKB-KW"/>
</dbReference>
<evidence type="ECO:0000256" key="1">
    <source>
        <dbReference type="ARBA" id="ARBA00022527"/>
    </source>
</evidence>
<dbReference type="PROSITE" id="PS51158">
    <property type="entry name" value="ALPHA_KINASE"/>
    <property type="match status" value="1"/>
</dbReference>
<name>A0A8H8CMT2_PSICU</name>
<evidence type="ECO:0000256" key="2">
    <source>
        <dbReference type="ARBA" id="ARBA00022679"/>
    </source>
</evidence>
<dbReference type="Gene3D" id="3.20.200.10">
    <property type="entry name" value="MHCK/EF2 kinase"/>
    <property type="match status" value="1"/>
</dbReference>
<reference evidence="5" key="1">
    <citation type="submission" date="2021-02" db="EMBL/GenBank/DDBJ databases">
        <title>Psilocybe cubensis genome.</title>
        <authorList>
            <person name="Mckernan K.J."/>
            <person name="Crawford S."/>
            <person name="Trippe A."/>
            <person name="Kane L.T."/>
            <person name="Mclaughlin S."/>
        </authorList>
    </citation>
    <scope>NUCLEOTIDE SEQUENCE [LARGE SCALE GENOMIC DNA]</scope>
    <source>
        <strain evidence="5">MGC-MH-2018</strain>
    </source>
</reference>
<organism evidence="5">
    <name type="scientific">Psilocybe cubensis</name>
    <name type="common">Psychedelic mushroom</name>
    <name type="synonym">Stropharia cubensis</name>
    <dbReference type="NCBI Taxonomy" id="181762"/>
    <lineage>
        <taxon>Eukaryota</taxon>
        <taxon>Fungi</taxon>
        <taxon>Dikarya</taxon>
        <taxon>Basidiomycota</taxon>
        <taxon>Agaricomycotina</taxon>
        <taxon>Agaricomycetes</taxon>
        <taxon>Agaricomycetidae</taxon>
        <taxon>Agaricales</taxon>
        <taxon>Agaricineae</taxon>
        <taxon>Strophariaceae</taxon>
        <taxon>Psilocybe</taxon>
    </lineage>
</organism>